<protein>
    <submittedName>
        <fullName evidence="1">Uncharacterized protein</fullName>
    </submittedName>
</protein>
<evidence type="ECO:0000313" key="1">
    <source>
        <dbReference type="EMBL" id="MBC3795048.1"/>
    </source>
</evidence>
<organism evidence="1 2">
    <name type="scientific">Spirosoma utsteinense</name>
    <dbReference type="NCBI Taxonomy" id="2585773"/>
    <lineage>
        <taxon>Bacteria</taxon>
        <taxon>Pseudomonadati</taxon>
        <taxon>Bacteroidota</taxon>
        <taxon>Cytophagia</taxon>
        <taxon>Cytophagales</taxon>
        <taxon>Cytophagaceae</taxon>
        <taxon>Spirosoma</taxon>
    </lineage>
</organism>
<sequence>MEMSITYDLLISLGFLKDTKRVERNRYKGVIGSLHQLSSLFPFEGFARAIVTVADLKYLVMLIDYNDQASEGPYPSHEN</sequence>
<proteinExistence type="predicted"/>
<evidence type="ECO:0000313" key="2">
    <source>
        <dbReference type="Proteomes" id="UP000700732"/>
    </source>
</evidence>
<reference evidence="1 2" key="1">
    <citation type="submission" date="2019-06" db="EMBL/GenBank/DDBJ databases">
        <title>Spirosoma utsteinense sp. nov. isolated from Antarctic ice-free soils.</title>
        <authorList>
            <person name="Tahon G."/>
        </authorList>
    </citation>
    <scope>NUCLEOTIDE SEQUENCE [LARGE SCALE GENOMIC DNA]</scope>
    <source>
        <strain evidence="1 2">LMG 31447</strain>
    </source>
</reference>
<dbReference type="RefSeq" id="WP_186742162.1">
    <property type="nucleotide sequence ID" value="NZ_VFIA01000075.1"/>
</dbReference>
<accession>A0ABR6WET1</accession>
<comment type="caution">
    <text evidence="1">The sequence shown here is derived from an EMBL/GenBank/DDBJ whole genome shotgun (WGS) entry which is preliminary data.</text>
</comment>
<dbReference type="EMBL" id="VFIA01000075">
    <property type="protein sequence ID" value="MBC3795048.1"/>
    <property type="molecule type" value="Genomic_DNA"/>
</dbReference>
<name>A0ABR6WET1_9BACT</name>
<dbReference type="Proteomes" id="UP000700732">
    <property type="component" value="Unassembled WGS sequence"/>
</dbReference>
<gene>
    <name evidence="1" type="ORF">FH603_5580</name>
</gene>
<keyword evidence="2" id="KW-1185">Reference proteome</keyword>